<organism evidence="1 2">
    <name type="scientific">Caerostris extrusa</name>
    <name type="common">Bark spider</name>
    <name type="synonym">Caerostris bankana</name>
    <dbReference type="NCBI Taxonomy" id="172846"/>
    <lineage>
        <taxon>Eukaryota</taxon>
        <taxon>Metazoa</taxon>
        <taxon>Ecdysozoa</taxon>
        <taxon>Arthropoda</taxon>
        <taxon>Chelicerata</taxon>
        <taxon>Arachnida</taxon>
        <taxon>Araneae</taxon>
        <taxon>Araneomorphae</taxon>
        <taxon>Entelegynae</taxon>
        <taxon>Araneoidea</taxon>
        <taxon>Araneidae</taxon>
        <taxon>Caerostris</taxon>
    </lineage>
</organism>
<evidence type="ECO:0000313" key="2">
    <source>
        <dbReference type="Proteomes" id="UP001054945"/>
    </source>
</evidence>
<reference evidence="1 2" key="1">
    <citation type="submission" date="2021-06" db="EMBL/GenBank/DDBJ databases">
        <title>Caerostris extrusa draft genome.</title>
        <authorList>
            <person name="Kono N."/>
            <person name="Arakawa K."/>
        </authorList>
    </citation>
    <scope>NUCLEOTIDE SEQUENCE [LARGE SCALE GENOMIC DNA]</scope>
</reference>
<keyword evidence="2" id="KW-1185">Reference proteome</keyword>
<dbReference type="EMBL" id="BPLR01020786">
    <property type="protein sequence ID" value="GIX82511.1"/>
    <property type="molecule type" value="Genomic_DNA"/>
</dbReference>
<sequence>MQAAEQRGKRIKIRALLGSVFQKSEMTLLLHSRSEYSGVQSIPGTSCVKAFHCDVKATRFKSCIPLSCQLQSQLQLLAEDRFKHVGFQVAVTREMLDGFGL</sequence>
<gene>
    <name evidence="1" type="ORF">CEXT_465591</name>
</gene>
<dbReference type="AlphaFoldDB" id="A0AAV4NFL9"/>
<protein>
    <submittedName>
        <fullName evidence="1">Uncharacterized protein</fullName>
    </submittedName>
</protein>
<name>A0AAV4NFL9_CAEEX</name>
<dbReference type="Proteomes" id="UP001054945">
    <property type="component" value="Unassembled WGS sequence"/>
</dbReference>
<accession>A0AAV4NFL9</accession>
<evidence type="ECO:0000313" key="1">
    <source>
        <dbReference type="EMBL" id="GIX82511.1"/>
    </source>
</evidence>
<comment type="caution">
    <text evidence="1">The sequence shown here is derived from an EMBL/GenBank/DDBJ whole genome shotgun (WGS) entry which is preliminary data.</text>
</comment>
<proteinExistence type="predicted"/>